<sequence length="39" mass="4158">MLLIKSNIPVMSSMHESSKMKSVTCQIAANGASGHLNIK</sequence>
<name>E1A1F2_9CAUD</name>
<dbReference type="GeneID" id="9861239"/>
<gene>
    <name evidence="1" type="ORF">phiAS4_ORF0104</name>
</gene>
<dbReference type="EMBL" id="HM452125">
    <property type="protein sequence ID" value="ADM79676.1"/>
    <property type="molecule type" value="Genomic_DNA"/>
</dbReference>
<dbReference type="KEGG" id="vg:9861239"/>
<evidence type="ECO:0000313" key="2">
    <source>
        <dbReference type="Proteomes" id="UP000002235"/>
    </source>
</evidence>
<keyword evidence="2" id="KW-1185">Reference proteome</keyword>
<protein>
    <submittedName>
        <fullName evidence="1">Uncharacterized protein</fullName>
    </submittedName>
</protein>
<dbReference type="Proteomes" id="UP000002235">
    <property type="component" value="Segment"/>
</dbReference>
<proteinExistence type="predicted"/>
<accession>E1A1F2</accession>
<organism evidence="1 2">
    <name type="scientific">Aeromonas phage phiAS4</name>
    <dbReference type="NCBI Taxonomy" id="879628"/>
    <lineage>
        <taxon>Viruses</taxon>
        <taxon>Duplodnaviria</taxon>
        <taxon>Heunggongvirae</taxon>
        <taxon>Uroviricota</taxon>
        <taxon>Caudoviricetes</taxon>
        <taxon>Pantevenvirales</taxon>
        <taxon>Straboviridae</taxon>
        <taxon>Tulanevirus</taxon>
        <taxon>Tulanevirus as4</taxon>
    </lineage>
</organism>
<evidence type="ECO:0000313" key="1">
    <source>
        <dbReference type="EMBL" id="ADM79676.1"/>
    </source>
</evidence>
<reference evidence="1 2" key="1">
    <citation type="journal article" date="2012" name="Arch. Virol.">
        <title>Complete genomic sequence of a T4-like bacteriophage, phiAS4, infecting Aeromonas salmonicida subsp. salmonicida.</title>
        <authorList>
            <person name="Kim J.H."/>
            <person name="Son J.S."/>
            <person name="Choi Y.J."/>
            <person name="Choresca C.H."/>
            <person name="Shin S.P."/>
            <person name="Han J.E."/>
            <person name="Jun J.W."/>
            <person name="Park S.C."/>
        </authorList>
    </citation>
    <scope>NUCLEOTIDE SEQUENCE [LARGE SCALE GENOMIC DNA]</scope>
</reference>
<dbReference type="RefSeq" id="YP_003969122.1">
    <property type="nucleotide sequence ID" value="NC_014635.1"/>
</dbReference>